<keyword evidence="3" id="KW-1185">Reference proteome</keyword>
<evidence type="ECO:0000256" key="1">
    <source>
        <dbReference type="SAM" id="SignalP"/>
    </source>
</evidence>
<evidence type="ECO:0008006" key="4">
    <source>
        <dbReference type="Google" id="ProtNLM"/>
    </source>
</evidence>
<dbReference type="RefSeq" id="WP_045033638.1">
    <property type="nucleotide sequence ID" value="NZ_JRHC01000009.1"/>
</dbReference>
<accession>A0A0D8J4S8</accession>
<proteinExistence type="predicted"/>
<feature type="signal peptide" evidence="1">
    <location>
        <begin position="1"/>
        <end position="29"/>
    </location>
</feature>
<dbReference type="InterPro" id="IPR024227">
    <property type="entry name" value="DUF3795"/>
</dbReference>
<feature type="chain" id="PRO_5002330653" description="DUF3795 domain-containing protein" evidence="1">
    <location>
        <begin position="30"/>
        <end position="159"/>
    </location>
</feature>
<sequence>MTNPSNRRQFIRNSSFTGCAILLSGKLSAFTFPQDELPDPKKLNYCGYTCPADCQFLEASEKNDVELKKKAYEQWKIEEHYGIAFEADKIFCFGCKNSGKPAGVVLTNCTVRACAKDKQFDSCIQCKQLKGCDKDLWERFPDFHKSVVTMQKKYFEGKA</sequence>
<name>A0A0D8J4S8_9BACT</name>
<protein>
    <recommendedName>
        <fullName evidence="4">DUF3795 domain-containing protein</fullName>
    </recommendedName>
</protein>
<reference evidence="2 3" key="1">
    <citation type="submission" date="2014-09" db="EMBL/GenBank/DDBJ databases">
        <title>Draft Genome Sequence of Draconibacterium sp. JN14CK-3.</title>
        <authorList>
            <person name="Dong C."/>
            <person name="Lai Q."/>
            <person name="Shao Z."/>
        </authorList>
    </citation>
    <scope>NUCLEOTIDE SEQUENCE [LARGE SCALE GENOMIC DNA]</scope>
    <source>
        <strain evidence="2 3">JN14CK-3</strain>
    </source>
</reference>
<keyword evidence="1" id="KW-0732">Signal</keyword>
<gene>
    <name evidence="2" type="ORF">LH29_23785</name>
</gene>
<dbReference type="AlphaFoldDB" id="A0A0D8J4S8"/>
<dbReference type="OrthoDB" id="9803966at2"/>
<organism evidence="2 3">
    <name type="scientific">Draconibacterium sediminis</name>
    <dbReference type="NCBI Taxonomy" id="1544798"/>
    <lineage>
        <taxon>Bacteria</taxon>
        <taxon>Pseudomonadati</taxon>
        <taxon>Bacteroidota</taxon>
        <taxon>Bacteroidia</taxon>
        <taxon>Marinilabiliales</taxon>
        <taxon>Prolixibacteraceae</taxon>
        <taxon>Draconibacterium</taxon>
    </lineage>
</organism>
<evidence type="ECO:0000313" key="3">
    <source>
        <dbReference type="Proteomes" id="UP000032544"/>
    </source>
</evidence>
<dbReference type="EMBL" id="JRHC01000009">
    <property type="protein sequence ID" value="KJF41749.1"/>
    <property type="molecule type" value="Genomic_DNA"/>
</dbReference>
<evidence type="ECO:0000313" key="2">
    <source>
        <dbReference type="EMBL" id="KJF41749.1"/>
    </source>
</evidence>
<comment type="caution">
    <text evidence="2">The sequence shown here is derived from an EMBL/GenBank/DDBJ whole genome shotgun (WGS) entry which is preliminary data.</text>
</comment>
<dbReference type="STRING" id="1544798.LH29_23785"/>
<dbReference type="Pfam" id="PF12675">
    <property type="entry name" value="DUF3795"/>
    <property type="match status" value="1"/>
</dbReference>
<dbReference type="Proteomes" id="UP000032544">
    <property type="component" value="Unassembled WGS sequence"/>
</dbReference>